<dbReference type="GO" id="GO:0016020">
    <property type="term" value="C:membrane"/>
    <property type="evidence" value="ECO:0007669"/>
    <property type="project" value="UniProtKB-SubCell"/>
</dbReference>
<feature type="transmembrane region" description="Helical" evidence="2">
    <location>
        <begin position="102"/>
        <end position="128"/>
    </location>
</feature>
<name>A0A9Q1HEP4_HOLLE</name>
<feature type="transmembrane region" description="Helical" evidence="2">
    <location>
        <begin position="346"/>
        <end position="364"/>
    </location>
</feature>
<dbReference type="EMBL" id="JAIZAY010000002">
    <property type="protein sequence ID" value="KAJ8046857.1"/>
    <property type="molecule type" value="Genomic_DNA"/>
</dbReference>
<feature type="transmembrane region" description="Helical" evidence="2">
    <location>
        <begin position="321"/>
        <end position="340"/>
    </location>
</feature>
<dbReference type="PANTHER" id="PTHR11360:SF172">
    <property type="entry name" value="MAJOR FACILITATOR SUPERFAMILY (MFS) PROFILE DOMAIN-CONTAINING PROTEIN"/>
    <property type="match status" value="1"/>
</dbReference>
<dbReference type="OrthoDB" id="6770063at2759"/>
<evidence type="ECO:0000259" key="3">
    <source>
        <dbReference type="PROSITE" id="PS50850"/>
    </source>
</evidence>
<keyword evidence="2" id="KW-1133">Transmembrane helix</keyword>
<dbReference type="InterPro" id="IPR020846">
    <property type="entry name" value="MFS_dom"/>
</dbReference>
<evidence type="ECO:0000313" key="5">
    <source>
        <dbReference type="Proteomes" id="UP001152320"/>
    </source>
</evidence>
<comment type="caution">
    <text evidence="4">The sequence shown here is derived from an EMBL/GenBank/DDBJ whole genome shotgun (WGS) entry which is preliminary data.</text>
</comment>
<keyword evidence="2" id="KW-0472">Membrane</keyword>
<sequence length="460" mass="50516">MATTECLRKNWKYILATAAFFQLGGILSPINSFGRLFTGIQSDLNTTTTETGWIGSLAWAMSFVAGPLATVVESYIGYRLTSVLGSVSSSASYLIASFMTSYLGVLIFLGFLCGLSNSLIIHSVLCAIFKSFSPRYQSKATGFALTGISLATILVSLAYEKLVLVFGWRFTLQMSSAFAFVVAVPASFLINPQIDQTLEQQPDVPGDRREESCKGENIVVSSFSDRVDDVTINASQDKDKSESSLVKFLKIFRAWRTWLILFAILFPMMSWSVYWVNVISYFESINIPESDIVIYVAIMTSFDLAGRLFVAIFMERLPKDTIMLIASHLVFVFVTLVFVLWSIKPVLVVCSAFIGVGRAWYSIFPTKAAVDLLGSEDSDQGITLSMLAFGMGFAVGTLPAGAIFDATSSYTLAFILNSVLYLVGASLLIVLQMKGRTSKSEAAEKCPEEVSYENRIDVET</sequence>
<comment type="subcellular location">
    <subcellularLocation>
        <location evidence="1">Membrane</location>
        <topology evidence="1">Multi-pass membrane protein</topology>
    </subcellularLocation>
</comment>
<feature type="transmembrane region" description="Helical" evidence="2">
    <location>
        <begin position="140"/>
        <end position="159"/>
    </location>
</feature>
<evidence type="ECO:0000256" key="2">
    <source>
        <dbReference type="SAM" id="Phobius"/>
    </source>
</evidence>
<dbReference type="InterPro" id="IPR036259">
    <property type="entry name" value="MFS_trans_sf"/>
</dbReference>
<feature type="transmembrane region" description="Helical" evidence="2">
    <location>
        <begin position="384"/>
        <end position="404"/>
    </location>
</feature>
<feature type="domain" description="Major facilitator superfamily (MFS) profile" evidence="3">
    <location>
        <begin position="12"/>
        <end position="436"/>
    </location>
</feature>
<feature type="transmembrane region" description="Helical" evidence="2">
    <location>
        <begin position="292"/>
        <end position="314"/>
    </location>
</feature>
<feature type="transmembrane region" description="Helical" evidence="2">
    <location>
        <begin position="257"/>
        <end position="280"/>
    </location>
</feature>
<feature type="transmembrane region" description="Helical" evidence="2">
    <location>
        <begin position="51"/>
        <end position="69"/>
    </location>
</feature>
<proteinExistence type="predicted"/>
<accession>A0A9Q1HEP4</accession>
<dbReference type="PROSITE" id="PS50850">
    <property type="entry name" value="MFS"/>
    <property type="match status" value="1"/>
</dbReference>
<keyword evidence="5" id="KW-1185">Reference proteome</keyword>
<protein>
    <submittedName>
        <fullName evidence="4">Monocarboxylate transporter 14</fullName>
    </submittedName>
</protein>
<keyword evidence="2" id="KW-0812">Transmembrane</keyword>
<evidence type="ECO:0000256" key="1">
    <source>
        <dbReference type="ARBA" id="ARBA00004141"/>
    </source>
</evidence>
<dbReference type="Proteomes" id="UP001152320">
    <property type="component" value="Chromosome 2"/>
</dbReference>
<dbReference type="PANTHER" id="PTHR11360">
    <property type="entry name" value="MONOCARBOXYLATE TRANSPORTER"/>
    <property type="match status" value="1"/>
</dbReference>
<dbReference type="SUPFAM" id="SSF103473">
    <property type="entry name" value="MFS general substrate transporter"/>
    <property type="match status" value="1"/>
</dbReference>
<feature type="transmembrane region" description="Helical" evidence="2">
    <location>
        <begin position="410"/>
        <end position="431"/>
    </location>
</feature>
<organism evidence="4 5">
    <name type="scientific">Holothuria leucospilota</name>
    <name type="common">Black long sea cucumber</name>
    <name type="synonym">Mertensiothuria leucospilota</name>
    <dbReference type="NCBI Taxonomy" id="206669"/>
    <lineage>
        <taxon>Eukaryota</taxon>
        <taxon>Metazoa</taxon>
        <taxon>Echinodermata</taxon>
        <taxon>Eleutherozoa</taxon>
        <taxon>Echinozoa</taxon>
        <taxon>Holothuroidea</taxon>
        <taxon>Aspidochirotacea</taxon>
        <taxon>Aspidochirotida</taxon>
        <taxon>Holothuriidae</taxon>
        <taxon>Holothuria</taxon>
    </lineage>
</organism>
<feature type="transmembrane region" description="Helical" evidence="2">
    <location>
        <begin position="12"/>
        <end position="31"/>
    </location>
</feature>
<dbReference type="AlphaFoldDB" id="A0A9Q1HEP4"/>
<dbReference type="GO" id="GO:0008028">
    <property type="term" value="F:monocarboxylic acid transmembrane transporter activity"/>
    <property type="evidence" value="ECO:0007669"/>
    <property type="project" value="TreeGrafter"/>
</dbReference>
<gene>
    <name evidence="4" type="ORF">HOLleu_05679</name>
</gene>
<feature type="transmembrane region" description="Helical" evidence="2">
    <location>
        <begin position="171"/>
        <end position="190"/>
    </location>
</feature>
<dbReference type="InterPro" id="IPR050327">
    <property type="entry name" value="Proton-linked_MCT"/>
</dbReference>
<dbReference type="InterPro" id="IPR011701">
    <property type="entry name" value="MFS"/>
</dbReference>
<reference evidence="4" key="1">
    <citation type="submission" date="2021-10" db="EMBL/GenBank/DDBJ databases">
        <title>Tropical sea cucumber genome reveals ecological adaptation and Cuvierian tubules defense mechanism.</title>
        <authorList>
            <person name="Chen T."/>
        </authorList>
    </citation>
    <scope>NUCLEOTIDE SEQUENCE</scope>
    <source>
        <strain evidence="4">Nanhai2018</strain>
        <tissue evidence="4">Muscle</tissue>
    </source>
</reference>
<dbReference type="Pfam" id="PF07690">
    <property type="entry name" value="MFS_1"/>
    <property type="match status" value="1"/>
</dbReference>
<evidence type="ECO:0000313" key="4">
    <source>
        <dbReference type="EMBL" id="KAJ8046857.1"/>
    </source>
</evidence>
<dbReference type="Gene3D" id="1.20.1250.20">
    <property type="entry name" value="MFS general substrate transporter like domains"/>
    <property type="match status" value="2"/>
</dbReference>